<gene>
    <name evidence="4" type="ORF">KSF_072470</name>
</gene>
<evidence type="ECO:0000313" key="4">
    <source>
        <dbReference type="EMBL" id="GHO97199.1"/>
    </source>
</evidence>
<dbReference type="Proteomes" id="UP000597444">
    <property type="component" value="Unassembled WGS sequence"/>
</dbReference>
<dbReference type="Gene3D" id="2.70.98.40">
    <property type="entry name" value="Glycoside hydrolase, family 65, N-terminal domain"/>
    <property type="match status" value="1"/>
</dbReference>
<dbReference type="Gene3D" id="3.30.70.1020">
    <property type="entry name" value="Trehalose-6-phosphate phosphatase related protein, domain 2"/>
    <property type="match status" value="1"/>
</dbReference>
<evidence type="ECO:0000259" key="3">
    <source>
        <dbReference type="Pfam" id="PF03636"/>
    </source>
</evidence>
<dbReference type="Pfam" id="PF02358">
    <property type="entry name" value="Trehalose_PPase"/>
    <property type="match status" value="1"/>
</dbReference>
<keyword evidence="5" id="KW-1185">Reference proteome</keyword>
<dbReference type="SUPFAM" id="SSF74650">
    <property type="entry name" value="Galactose mutarotase-like"/>
    <property type="match status" value="1"/>
</dbReference>
<name>A0A8J3IKE5_9CHLR</name>
<dbReference type="InterPro" id="IPR023214">
    <property type="entry name" value="HAD_sf"/>
</dbReference>
<dbReference type="EMBL" id="BNJK01000001">
    <property type="protein sequence ID" value="GHO97199.1"/>
    <property type="molecule type" value="Genomic_DNA"/>
</dbReference>
<dbReference type="InterPro" id="IPR036412">
    <property type="entry name" value="HAD-like_sf"/>
</dbReference>
<dbReference type="InterPro" id="IPR011013">
    <property type="entry name" value="Gal_mutarotase_sf_dom"/>
</dbReference>
<dbReference type="InterPro" id="IPR012341">
    <property type="entry name" value="6hp_glycosidase-like_sf"/>
</dbReference>
<organism evidence="4 5">
    <name type="scientific">Reticulibacter mediterranei</name>
    <dbReference type="NCBI Taxonomy" id="2778369"/>
    <lineage>
        <taxon>Bacteria</taxon>
        <taxon>Bacillati</taxon>
        <taxon>Chloroflexota</taxon>
        <taxon>Ktedonobacteria</taxon>
        <taxon>Ktedonobacterales</taxon>
        <taxon>Reticulibacteraceae</taxon>
        <taxon>Reticulibacter</taxon>
    </lineage>
</organism>
<dbReference type="Gene3D" id="3.40.50.1000">
    <property type="entry name" value="HAD superfamily/HAD-like"/>
    <property type="match status" value="1"/>
</dbReference>
<dbReference type="InterPro" id="IPR003337">
    <property type="entry name" value="Trehalose_PPase"/>
</dbReference>
<dbReference type="GO" id="GO:0030246">
    <property type="term" value="F:carbohydrate binding"/>
    <property type="evidence" value="ECO:0007669"/>
    <property type="project" value="InterPro"/>
</dbReference>
<evidence type="ECO:0000313" key="5">
    <source>
        <dbReference type="Proteomes" id="UP000597444"/>
    </source>
</evidence>
<dbReference type="GO" id="GO:0016791">
    <property type="term" value="F:phosphatase activity"/>
    <property type="evidence" value="ECO:0007669"/>
    <property type="project" value="UniProtKB-ARBA"/>
</dbReference>
<sequence length="1077" mass="123356">MTRQIGDLPHALDESKELAKCFVDKLPAVFLDYDGTLTPIRERPEEAVISDNMREAVRRLAERVPVIVVSGRDREVVQELMGLDNLIVAGDHGFDIWSPTEGFIQRTEGTSFDNLLREVEARVRAELADISGVLIEPKKSSVAVHFRLVSKEQRPAVKQLVDTILSEHPEELKVTPGKMVFEIQPRLDWDKGKAVLYLLKALDLDRDDVIPLYLGDDITDEDAFRAIAGRGIGIFVGSVSNPETAEHITAADYILNTTYEVEHFLNRLAALYPAKSSRLNPSDWTLVYNSFDPKQERLREVLTSTGNGYFCTRGSAEWADADDVHYPGTYALGCYNRETTIMGGRPVLNEDLVNLPNWLVLKLRIGEEEPIDLKNVELLSYRHEVDFRNATVIRALRFRDHRDRETTLLSRRFVSMAEMHQAALEWTITAENWSGPVEVITALNARVMNQGVARYQELEGHHLHPVASRTPHLDTISLIARTRQSLIYVAGAARTRVYGGAGELVVERDLYQMEDYVQQTLGFDLPQGQPIRIEKLVAFYTSRDQAINEPLTNAEKAVGRFGTFDEAINRHQRAWNELWNDCDIRVPNDDRVQFLLRFHASHVLQTCSPHTADLDAGVPARGLNGEAYRGHIFWDELYIYPFLNFRLPEITRSLLMYRYRRLDEARALAREAGYRGAMYPWQSGSNGKEETQVVHLNPRSGLWEPDLSRTQRHVNAAIFYNIWHYIQASGDTDFLLGPGAEMMLEIARFWSSLAHFNPERDRYEIHGVMGPDEFHEKYPDSDEPGLRNNAYTNVMVAWLSDVANKMLDLLPARRRRSLYEQIELTDEEIATWKDMSHKMYVPFLPNGVISQFEGWENLEELDWDAYRSKYGNIQRLDRILRAEEKDPDRYRVSKQADVVLLFYLFRQDEMRQIFERLGYPYTSETLRKNVTYYDARTSHGSTLSFVTYAGVFSEIDLATSWERYMVALESDVGDVQGGTTAEGIHMGVMAGTLDLMQRSYLGEVIRDGVLYFNPRPINHLRGLTLPMRFRGLLITVTLERSHLRVDAEVDSLNRSVKVGVGDQVRKIRSGESYTFNL</sequence>
<dbReference type="Pfam" id="PF03632">
    <property type="entry name" value="Glyco_hydro_65m"/>
    <property type="match status" value="1"/>
</dbReference>
<dbReference type="Gene3D" id="1.50.10.10">
    <property type="match status" value="1"/>
</dbReference>
<dbReference type="PANTHER" id="PTHR11051">
    <property type="entry name" value="GLYCOSYL HYDROLASE-RELATED"/>
    <property type="match status" value="1"/>
</dbReference>
<dbReference type="GO" id="GO:0016757">
    <property type="term" value="F:glycosyltransferase activity"/>
    <property type="evidence" value="ECO:0007669"/>
    <property type="project" value="UniProtKB-ARBA"/>
</dbReference>
<dbReference type="GO" id="GO:0005992">
    <property type="term" value="P:trehalose biosynthetic process"/>
    <property type="evidence" value="ECO:0007669"/>
    <property type="project" value="InterPro"/>
</dbReference>
<dbReference type="InterPro" id="IPR037018">
    <property type="entry name" value="GH65_N"/>
</dbReference>
<reference evidence="4" key="1">
    <citation type="submission" date="2020-10" db="EMBL/GenBank/DDBJ databases">
        <title>Taxonomic study of unclassified bacteria belonging to the class Ktedonobacteria.</title>
        <authorList>
            <person name="Yabe S."/>
            <person name="Wang C.M."/>
            <person name="Zheng Y."/>
            <person name="Sakai Y."/>
            <person name="Cavaletti L."/>
            <person name="Monciardini P."/>
            <person name="Donadio S."/>
        </authorList>
    </citation>
    <scope>NUCLEOTIDE SEQUENCE</scope>
    <source>
        <strain evidence="4">ID150040</strain>
    </source>
</reference>
<dbReference type="CDD" id="cd01627">
    <property type="entry name" value="HAD_TPP"/>
    <property type="match status" value="1"/>
</dbReference>
<dbReference type="NCBIfam" id="TIGR01484">
    <property type="entry name" value="HAD-SF-IIB"/>
    <property type="match status" value="1"/>
</dbReference>
<dbReference type="SUPFAM" id="SSF48208">
    <property type="entry name" value="Six-hairpin glycosidases"/>
    <property type="match status" value="1"/>
</dbReference>
<dbReference type="PANTHER" id="PTHR11051:SF8">
    <property type="entry name" value="PROTEIN-GLUCOSYLGALACTOSYLHYDROXYLYSINE GLUCOSIDASE"/>
    <property type="match status" value="1"/>
</dbReference>
<keyword evidence="4" id="KW-0378">Hydrolase</keyword>
<dbReference type="InterPro" id="IPR005195">
    <property type="entry name" value="Glyco_hydro_65_M"/>
</dbReference>
<accession>A0A8J3IKE5</accession>
<proteinExistence type="predicted"/>
<protein>
    <submittedName>
        <fullName evidence="4">Putative glycosyl hydrolase</fullName>
    </submittedName>
</protein>
<comment type="caution">
    <text evidence="4">The sequence shown here is derived from an EMBL/GenBank/DDBJ whole genome shotgun (WGS) entry which is preliminary data.</text>
</comment>
<dbReference type="FunFam" id="1.50.10.10:FF:000053">
    <property type="entry name" value="Putative glycosyl hydrolase"/>
    <property type="match status" value="1"/>
</dbReference>
<evidence type="ECO:0000259" key="1">
    <source>
        <dbReference type="Pfam" id="PF03632"/>
    </source>
</evidence>
<feature type="domain" description="Glycoside hydrolase family 65 central catalytic" evidence="1">
    <location>
        <begin position="597"/>
        <end position="993"/>
    </location>
</feature>
<feature type="domain" description="Glycoside hydrolase family 65 C-terminal" evidence="2">
    <location>
        <begin position="1005"/>
        <end position="1048"/>
    </location>
</feature>
<dbReference type="RefSeq" id="WP_220207777.1">
    <property type="nucleotide sequence ID" value="NZ_BNJK01000001.1"/>
</dbReference>
<dbReference type="InterPro" id="IPR005194">
    <property type="entry name" value="Glyco_hydro_65_C"/>
</dbReference>
<dbReference type="AlphaFoldDB" id="A0A8J3IKE5"/>
<dbReference type="Pfam" id="PF03633">
    <property type="entry name" value="Glyco_hydro_65C"/>
    <property type="match status" value="1"/>
</dbReference>
<dbReference type="SUPFAM" id="SSF56784">
    <property type="entry name" value="HAD-like"/>
    <property type="match status" value="1"/>
</dbReference>
<dbReference type="InterPro" id="IPR005196">
    <property type="entry name" value="Glyco_hydro_65_N"/>
</dbReference>
<feature type="domain" description="Glycoside hydrolase family 65 N-terminal" evidence="3">
    <location>
        <begin position="288"/>
        <end position="543"/>
    </location>
</feature>
<dbReference type="GO" id="GO:0004553">
    <property type="term" value="F:hydrolase activity, hydrolyzing O-glycosyl compounds"/>
    <property type="evidence" value="ECO:0007669"/>
    <property type="project" value="TreeGrafter"/>
</dbReference>
<evidence type="ECO:0000259" key="2">
    <source>
        <dbReference type="Pfam" id="PF03633"/>
    </source>
</evidence>
<dbReference type="InterPro" id="IPR008928">
    <property type="entry name" value="6-hairpin_glycosidase_sf"/>
</dbReference>
<dbReference type="Pfam" id="PF03636">
    <property type="entry name" value="Glyco_hydro_65N"/>
    <property type="match status" value="1"/>
</dbReference>
<dbReference type="InterPro" id="IPR006379">
    <property type="entry name" value="HAD-SF_hydro_IIB"/>
</dbReference>
<dbReference type="NCBIfam" id="TIGR00685">
    <property type="entry name" value="T6PP"/>
    <property type="match status" value="1"/>
</dbReference>